<dbReference type="EMBL" id="CAJOBQ010000027">
    <property type="protein sequence ID" value="CAF4220474.1"/>
    <property type="molecule type" value="Genomic_DNA"/>
</dbReference>
<evidence type="ECO:0000256" key="5">
    <source>
        <dbReference type="ARBA" id="ARBA00048378"/>
    </source>
</evidence>
<dbReference type="PANTHER" id="PTHR11085">
    <property type="entry name" value="NAD-DEPENDENT PROTEIN DEACYLASE SIRTUIN-5, MITOCHONDRIAL-RELATED"/>
    <property type="match status" value="1"/>
</dbReference>
<dbReference type="InterPro" id="IPR029035">
    <property type="entry name" value="DHS-like_NAD/FAD-binding_dom"/>
</dbReference>
<feature type="region of interest" description="Disordered" evidence="11">
    <location>
        <begin position="345"/>
        <end position="468"/>
    </location>
</feature>
<feature type="compositionally biased region" description="Basic and acidic residues" evidence="11">
    <location>
        <begin position="8"/>
        <end position="24"/>
    </location>
</feature>
<keyword evidence="2 9" id="KW-0479">Metal-binding</keyword>
<dbReference type="InterPro" id="IPR026590">
    <property type="entry name" value="Ssirtuin_cat_dom"/>
</dbReference>
<dbReference type="InterPro" id="IPR003000">
    <property type="entry name" value="Sirtuin"/>
</dbReference>
<feature type="binding site" evidence="8">
    <location>
        <begin position="260"/>
        <end position="261"/>
    </location>
    <ligand>
        <name>NAD(+)</name>
        <dbReference type="ChEBI" id="CHEBI:57540"/>
    </ligand>
</feature>
<dbReference type="PANTHER" id="PTHR11085:SF6">
    <property type="entry name" value="NAD-DEPENDENT PROTEIN DEACETYLASE SIRTUIN-2"/>
    <property type="match status" value="1"/>
</dbReference>
<feature type="compositionally biased region" description="Low complexity" evidence="11">
    <location>
        <begin position="431"/>
        <end position="444"/>
    </location>
</feature>
<dbReference type="SUPFAM" id="SSF52467">
    <property type="entry name" value="DHS-like NAD/FAD-binding domain"/>
    <property type="match status" value="1"/>
</dbReference>
<dbReference type="GO" id="GO:0046872">
    <property type="term" value="F:metal ion binding"/>
    <property type="evidence" value="ECO:0007669"/>
    <property type="project" value="UniProtKB-KW"/>
</dbReference>
<dbReference type="GO" id="GO:0005634">
    <property type="term" value="C:nucleus"/>
    <property type="evidence" value="ECO:0007669"/>
    <property type="project" value="TreeGrafter"/>
</dbReference>
<dbReference type="GO" id="GO:0070403">
    <property type="term" value="F:NAD+ binding"/>
    <property type="evidence" value="ECO:0007669"/>
    <property type="project" value="InterPro"/>
</dbReference>
<keyword evidence="3 9" id="KW-0862">Zinc</keyword>
<feature type="compositionally biased region" description="Polar residues" evidence="11">
    <location>
        <begin position="345"/>
        <end position="386"/>
    </location>
</feature>
<feature type="region of interest" description="Disordered" evidence="11">
    <location>
        <begin position="1"/>
        <end position="29"/>
    </location>
</feature>
<proteinExistence type="predicted"/>
<evidence type="ECO:0000256" key="1">
    <source>
        <dbReference type="ARBA" id="ARBA00022679"/>
    </source>
</evidence>
<keyword evidence="19" id="KW-1185">Reference proteome</keyword>
<organism evidence="13 18">
    <name type="scientific">Rotaria socialis</name>
    <dbReference type="NCBI Taxonomy" id="392032"/>
    <lineage>
        <taxon>Eukaryota</taxon>
        <taxon>Metazoa</taxon>
        <taxon>Spiralia</taxon>
        <taxon>Gnathifera</taxon>
        <taxon>Rotifera</taxon>
        <taxon>Eurotatoria</taxon>
        <taxon>Bdelloidea</taxon>
        <taxon>Philodinida</taxon>
        <taxon>Philodinidae</taxon>
        <taxon>Rotaria</taxon>
    </lineage>
</organism>
<dbReference type="AlphaFoldDB" id="A0A819U341"/>
<feature type="binding site" evidence="8">
    <location>
        <begin position="167"/>
        <end position="170"/>
    </location>
    <ligand>
        <name>NAD(+)</name>
        <dbReference type="ChEBI" id="CHEBI:57540"/>
    </ligand>
</feature>
<evidence type="ECO:0000256" key="10">
    <source>
        <dbReference type="PROSITE-ProRule" id="PRU00236"/>
    </source>
</evidence>
<dbReference type="Proteomes" id="UP000663848">
    <property type="component" value="Unassembled WGS sequence"/>
</dbReference>
<keyword evidence="1" id="KW-0808">Transferase</keyword>
<dbReference type="EMBL" id="CAJOBR010000980">
    <property type="protein sequence ID" value="CAF4566471.1"/>
    <property type="molecule type" value="Genomic_DNA"/>
</dbReference>
<evidence type="ECO:0000256" key="6">
    <source>
        <dbReference type="ARBA" id="ARBA00048905"/>
    </source>
</evidence>
<feature type="binding site" evidence="9 10">
    <location>
        <position position="195"/>
    </location>
    <ligand>
        <name>Zn(2+)</name>
        <dbReference type="ChEBI" id="CHEBI:29105"/>
    </ligand>
</feature>
<feature type="binding site" evidence="9 10">
    <location>
        <position position="198"/>
    </location>
    <ligand>
        <name>Zn(2+)</name>
        <dbReference type="ChEBI" id="CHEBI:29105"/>
    </ligand>
</feature>
<dbReference type="PROSITE" id="PS50305">
    <property type="entry name" value="SIRTUIN"/>
    <property type="match status" value="1"/>
</dbReference>
<dbReference type="InterPro" id="IPR050134">
    <property type="entry name" value="NAD-dep_sirtuin_deacylases"/>
</dbReference>
<feature type="active site" description="Proton acceptor" evidence="7 10">
    <location>
        <position position="187"/>
    </location>
</feature>
<dbReference type="InterPro" id="IPR026591">
    <property type="entry name" value="Sirtuin_cat_small_dom_sf"/>
</dbReference>
<feature type="binding site" evidence="9 10">
    <location>
        <position position="219"/>
    </location>
    <ligand>
        <name>Zn(2+)</name>
        <dbReference type="ChEBI" id="CHEBI:29105"/>
    </ligand>
</feature>
<dbReference type="EMBL" id="CAJOBS010000321">
    <property type="protein sequence ID" value="CAF4551380.1"/>
    <property type="molecule type" value="Genomic_DNA"/>
</dbReference>
<evidence type="ECO:0000313" key="14">
    <source>
        <dbReference type="EMBL" id="CAF4198601.1"/>
    </source>
</evidence>
<name>A0A819U341_9BILA</name>
<dbReference type="CDD" id="cd01408">
    <property type="entry name" value="SIRT1"/>
    <property type="match status" value="1"/>
</dbReference>
<feature type="compositionally biased region" description="Polar residues" evidence="11">
    <location>
        <begin position="395"/>
        <end position="417"/>
    </location>
</feature>
<dbReference type="Gene3D" id="3.30.1600.10">
    <property type="entry name" value="SIR2/SIRT2 'Small Domain"/>
    <property type="match status" value="1"/>
</dbReference>
<evidence type="ECO:0000313" key="15">
    <source>
        <dbReference type="EMBL" id="CAF4220474.1"/>
    </source>
</evidence>
<evidence type="ECO:0000256" key="11">
    <source>
        <dbReference type="SAM" id="MobiDB-lite"/>
    </source>
</evidence>
<gene>
    <name evidence="13" type="ORF">HFQ381_LOCUS212</name>
    <name evidence="17" type="ORF">QYT958_LOCUS9335</name>
    <name evidence="16" type="ORF">TOA249_LOCUS7240</name>
    <name evidence="15" type="ORF">TSG867_LOCUS1251</name>
    <name evidence="14" type="ORF">UJA718_LOCUS6404</name>
</gene>
<feature type="binding site" evidence="8">
    <location>
        <begin position="85"/>
        <end position="89"/>
    </location>
    <ligand>
        <name>NAD(+)</name>
        <dbReference type="ChEBI" id="CHEBI:57540"/>
    </ligand>
</feature>
<comment type="caution">
    <text evidence="13">The sequence shown here is derived from an EMBL/GenBank/DDBJ whole genome shotgun (WGS) entry which is preliminary data.</text>
</comment>
<dbReference type="GO" id="GO:0017136">
    <property type="term" value="F:histone deacetylase activity, NAD-dependent"/>
    <property type="evidence" value="ECO:0007669"/>
    <property type="project" value="InterPro"/>
</dbReference>
<evidence type="ECO:0000313" key="13">
    <source>
        <dbReference type="EMBL" id="CAF4089141.1"/>
    </source>
</evidence>
<dbReference type="Proteomes" id="UP000663873">
    <property type="component" value="Unassembled WGS sequence"/>
</dbReference>
<evidence type="ECO:0000313" key="19">
    <source>
        <dbReference type="Proteomes" id="UP000663873"/>
    </source>
</evidence>
<sequence>MHNASNHAEPKPDVEQQKSTTTEDKNDEMDPLSMIQQMMERLPGLLESTQPKELSVEPPVLNSFNLASAAEYMANCSNIIIMCGAGISTSAGIPDFRSPGTGLYSRLEHYNLPFPEAIFELNYFRENPKPFFLLAKELYPKNFMPTPTHYFIRLMNEKAKLLRVYTQNIDSLERIAGIPTETIVEAHGTFFTAHCLECRKEYSLEYVREIIFKDEIPYCDACKNLIKPDIVFFGESLPTRFSECAEIDFPKADFLIIIGTSLAVAPFNGLISRVNKNCPRLLINMEEVGQVNPFWNPFGSALMFNSPTNRRDVFHKSSCDEGVVELAKLLGWERDFKKFLKIESGSNQQKATSSKNNNSLSSVGASTNANRSSPSTISDNTITTTHAPPKKAIAASSNRHSSPSKTSSRVTTTNVSPTKAGASSMRKDSSPSKPTSTTTRKSASIAKETNSTEANKSLARTTAAVKKP</sequence>
<dbReference type="EMBL" id="CAJOBP010000598">
    <property type="protein sequence ID" value="CAF4198601.1"/>
    <property type="molecule type" value="Genomic_DNA"/>
</dbReference>
<evidence type="ECO:0000256" key="7">
    <source>
        <dbReference type="PIRSR" id="PIRSR037938-1"/>
    </source>
</evidence>
<feature type="compositionally biased region" description="Polar residues" evidence="11">
    <location>
        <begin position="447"/>
        <end position="460"/>
    </location>
</feature>
<dbReference type="Proteomes" id="UP000663838">
    <property type="component" value="Unassembled WGS sequence"/>
</dbReference>
<dbReference type="Proteomes" id="UP000663862">
    <property type="component" value="Unassembled WGS sequence"/>
</dbReference>
<feature type="binding site" evidence="8">
    <location>
        <position position="319"/>
    </location>
    <ligand>
        <name>NAD(+)</name>
        <dbReference type="ChEBI" id="CHEBI:57540"/>
    </ligand>
</feature>
<dbReference type="EMBL" id="CAJOBO010000005">
    <property type="protein sequence ID" value="CAF4089141.1"/>
    <property type="molecule type" value="Genomic_DNA"/>
</dbReference>
<evidence type="ECO:0000256" key="9">
    <source>
        <dbReference type="PIRSR" id="PIRSR037938-3"/>
    </source>
</evidence>
<evidence type="ECO:0000256" key="3">
    <source>
        <dbReference type="ARBA" id="ARBA00022833"/>
    </source>
</evidence>
<keyword evidence="4 8" id="KW-0520">NAD</keyword>
<evidence type="ECO:0000313" key="16">
    <source>
        <dbReference type="EMBL" id="CAF4551380.1"/>
    </source>
</evidence>
<evidence type="ECO:0000256" key="8">
    <source>
        <dbReference type="PIRSR" id="PIRSR037938-2"/>
    </source>
</evidence>
<comment type="cofactor">
    <cofactor evidence="9">
        <name>Zn(2+)</name>
        <dbReference type="ChEBI" id="CHEBI:29105"/>
    </cofactor>
    <text evidence="9">Binds 1 zinc ion per subunit.</text>
</comment>
<comment type="catalytic activity">
    <reaction evidence="6">
        <text>N(6)-tetradecanoyl-L-lysyl-[protein] + NAD(+) + H2O = 2''-O-tetradecanoyl-ADP-D-ribose + nicotinamide + L-lysyl-[protein]</text>
        <dbReference type="Rhea" id="RHEA:70567"/>
        <dbReference type="Rhea" id="RHEA-COMP:9752"/>
        <dbReference type="Rhea" id="RHEA-COMP:15437"/>
        <dbReference type="ChEBI" id="CHEBI:15377"/>
        <dbReference type="ChEBI" id="CHEBI:17154"/>
        <dbReference type="ChEBI" id="CHEBI:29969"/>
        <dbReference type="ChEBI" id="CHEBI:57540"/>
        <dbReference type="ChEBI" id="CHEBI:141129"/>
        <dbReference type="ChEBI" id="CHEBI:189674"/>
    </reaction>
    <physiologicalReaction direction="left-to-right" evidence="6">
        <dbReference type="Rhea" id="RHEA:70568"/>
    </physiologicalReaction>
</comment>
<evidence type="ECO:0000256" key="2">
    <source>
        <dbReference type="ARBA" id="ARBA00022723"/>
    </source>
</evidence>
<comment type="catalytic activity">
    <reaction evidence="5">
        <text>N(6)-hexadecanoyl-L-lysyl-[protein] + NAD(+) + H2O = 2''-O-hexadecanoyl-ADP-D-ribose + nicotinamide + L-lysyl-[protein]</text>
        <dbReference type="Rhea" id="RHEA:70563"/>
        <dbReference type="Rhea" id="RHEA-COMP:9752"/>
        <dbReference type="Rhea" id="RHEA-COMP:14175"/>
        <dbReference type="ChEBI" id="CHEBI:15377"/>
        <dbReference type="ChEBI" id="CHEBI:17154"/>
        <dbReference type="ChEBI" id="CHEBI:29969"/>
        <dbReference type="ChEBI" id="CHEBI:57540"/>
        <dbReference type="ChEBI" id="CHEBI:138936"/>
        <dbReference type="ChEBI" id="CHEBI:189673"/>
    </reaction>
    <physiologicalReaction direction="left-to-right" evidence="5">
        <dbReference type="Rhea" id="RHEA:70564"/>
    </physiologicalReaction>
</comment>
<evidence type="ECO:0000313" key="18">
    <source>
        <dbReference type="Proteomes" id="UP000663851"/>
    </source>
</evidence>
<evidence type="ECO:0000313" key="17">
    <source>
        <dbReference type="EMBL" id="CAF4566471.1"/>
    </source>
</evidence>
<feature type="binding site" evidence="8">
    <location>
        <begin position="95"/>
        <end position="97"/>
    </location>
    <ligand>
        <name>NAD(+)</name>
        <dbReference type="ChEBI" id="CHEBI:57540"/>
    </ligand>
</feature>
<evidence type="ECO:0000259" key="12">
    <source>
        <dbReference type="PROSITE" id="PS50305"/>
    </source>
</evidence>
<dbReference type="Pfam" id="PF02146">
    <property type="entry name" value="SIR2"/>
    <property type="match status" value="1"/>
</dbReference>
<feature type="domain" description="Deacetylase sirtuin-type" evidence="12">
    <location>
        <begin position="59"/>
        <end position="333"/>
    </location>
</feature>
<feature type="binding site" evidence="8">
    <location>
        <begin position="284"/>
        <end position="286"/>
    </location>
    <ligand>
        <name>NAD(+)</name>
        <dbReference type="ChEBI" id="CHEBI:57540"/>
    </ligand>
</feature>
<accession>A0A819U341</accession>
<dbReference type="Gene3D" id="3.40.50.1220">
    <property type="entry name" value="TPP-binding domain"/>
    <property type="match status" value="1"/>
</dbReference>
<feature type="binding site" evidence="9 10">
    <location>
        <position position="222"/>
    </location>
    <ligand>
        <name>Zn(2+)</name>
        <dbReference type="ChEBI" id="CHEBI:29105"/>
    </ligand>
</feature>
<protein>
    <recommendedName>
        <fullName evidence="12">Deacetylase sirtuin-type domain-containing protein</fullName>
    </recommendedName>
</protein>
<reference evidence="13" key="1">
    <citation type="submission" date="2021-02" db="EMBL/GenBank/DDBJ databases">
        <authorList>
            <person name="Nowell W R."/>
        </authorList>
    </citation>
    <scope>NUCLEOTIDE SEQUENCE</scope>
</reference>
<dbReference type="Proteomes" id="UP000663851">
    <property type="component" value="Unassembled WGS sequence"/>
</dbReference>
<evidence type="ECO:0000256" key="4">
    <source>
        <dbReference type="ARBA" id="ARBA00023027"/>
    </source>
</evidence>